<proteinExistence type="inferred from homology"/>
<dbReference type="GO" id="GO:0000162">
    <property type="term" value="P:L-tryptophan biosynthetic process"/>
    <property type="evidence" value="ECO:0007669"/>
    <property type="project" value="UniProtKB-UniRule"/>
</dbReference>
<dbReference type="Gene3D" id="3.20.20.70">
    <property type="entry name" value="Aldolase class I"/>
    <property type="match status" value="1"/>
</dbReference>
<dbReference type="InterPro" id="IPR044643">
    <property type="entry name" value="TrpF_fam"/>
</dbReference>
<dbReference type="InterPro" id="IPR011060">
    <property type="entry name" value="RibuloseP-bd_barrel"/>
</dbReference>
<evidence type="ECO:0000313" key="13">
    <source>
        <dbReference type="Proteomes" id="UP000234950"/>
    </source>
</evidence>
<dbReference type="Pfam" id="PF00697">
    <property type="entry name" value="PRAI"/>
    <property type="match status" value="1"/>
</dbReference>
<keyword evidence="6 10" id="KW-0028">Amino-acid biosynthesis</keyword>
<evidence type="ECO:0000256" key="3">
    <source>
        <dbReference type="ARBA" id="ARBA00007571"/>
    </source>
</evidence>
<keyword evidence="7 10" id="KW-0822">Tryptophan biosynthesis</keyword>
<evidence type="ECO:0000256" key="5">
    <source>
        <dbReference type="ARBA" id="ARBA00022272"/>
    </source>
</evidence>
<dbReference type="EMBL" id="PGVE01000091">
    <property type="protein sequence ID" value="PLS01562.1"/>
    <property type="molecule type" value="Genomic_DNA"/>
</dbReference>
<evidence type="ECO:0000256" key="1">
    <source>
        <dbReference type="ARBA" id="ARBA00001164"/>
    </source>
</evidence>
<dbReference type="AlphaFoldDB" id="A0A2N5H7R3"/>
<evidence type="ECO:0000256" key="8">
    <source>
        <dbReference type="ARBA" id="ARBA00023141"/>
    </source>
</evidence>
<dbReference type="CDD" id="cd00405">
    <property type="entry name" value="PRAI"/>
    <property type="match status" value="1"/>
</dbReference>
<sequence>MTVKVKICGLMDTQSAIKAAEYGADAIGLVFAESKRKVSPERAQEIASALPEDVMKIGVFVNETKEEIERIASLVGLTHIQLHGEEQASFCQSLSIPAVKAISFEGNEGLMDIVQFPADFILLDGPKGKFRGGNGTSFDWNQVNTSYLEGKKVILAGGLHLDNVEEAVQIINPFMVDVSSGVETKGIKDLVKIKAFIEKVKTIPIGGRL</sequence>
<keyword evidence="9 10" id="KW-0413">Isomerase</keyword>
<evidence type="ECO:0000313" key="12">
    <source>
        <dbReference type="EMBL" id="PLS01562.1"/>
    </source>
</evidence>
<comment type="caution">
    <text evidence="12">The sequence shown here is derived from an EMBL/GenBank/DDBJ whole genome shotgun (WGS) entry which is preliminary data.</text>
</comment>
<dbReference type="InterPro" id="IPR001240">
    <property type="entry name" value="PRAI_dom"/>
</dbReference>
<dbReference type="FunFam" id="3.20.20.70:FF:000075">
    <property type="entry name" value="Tryptophan biosynthesis protein TRP1"/>
    <property type="match status" value="1"/>
</dbReference>
<reference evidence="12 13" key="1">
    <citation type="submission" date="2017-11" db="EMBL/GenBank/DDBJ databases">
        <title>Comparitive Functional Genomics of Dry Heat Resistant strains isolated from the Viking Spacecraft.</title>
        <authorList>
            <person name="Seuylemezian A."/>
            <person name="Cooper K."/>
            <person name="Vaishampayan P."/>
        </authorList>
    </citation>
    <scope>NUCLEOTIDE SEQUENCE [LARGE SCALE GENOMIC DNA]</scope>
    <source>
        <strain evidence="12 13">V32-6</strain>
    </source>
</reference>
<dbReference type="Proteomes" id="UP000234950">
    <property type="component" value="Unassembled WGS sequence"/>
</dbReference>
<gene>
    <name evidence="10" type="primary">trpF</name>
    <name evidence="12" type="ORF">CVD27_24525</name>
</gene>
<dbReference type="HAMAP" id="MF_00135">
    <property type="entry name" value="PRAI"/>
    <property type="match status" value="1"/>
</dbReference>
<dbReference type="UniPathway" id="UPA00035">
    <property type="reaction ID" value="UER00042"/>
</dbReference>
<evidence type="ECO:0000256" key="7">
    <source>
        <dbReference type="ARBA" id="ARBA00022822"/>
    </source>
</evidence>
<dbReference type="RefSeq" id="WP_101651344.1">
    <property type="nucleotide sequence ID" value="NZ_PGVE01000091.1"/>
</dbReference>
<dbReference type="InterPro" id="IPR013785">
    <property type="entry name" value="Aldolase_TIM"/>
</dbReference>
<comment type="pathway">
    <text evidence="2 10">Amino-acid biosynthesis; L-tryptophan biosynthesis; L-tryptophan from chorismate: step 3/5.</text>
</comment>
<evidence type="ECO:0000256" key="2">
    <source>
        <dbReference type="ARBA" id="ARBA00004664"/>
    </source>
</evidence>
<evidence type="ECO:0000256" key="10">
    <source>
        <dbReference type="HAMAP-Rule" id="MF_00135"/>
    </source>
</evidence>
<dbReference type="EC" id="5.3.1.24" evidence="4 10"/>
<comment type="catalytic activity">
    <reaction evidence="1 10">
        <text>N-(5-phospho-beta-D-ribosyl)anthranilate = 1-(2-carboxyphenylamino)-1-deoxy-D-ribulose 5-phosphate</text>
        <dbReference type="Rhea" id="RHEA:21540"/>
        <dbReference type="ChEBI" id="CHEBI:18277"/>
        <dbReference type="ChEBI" id="CHEBI:58613"/>
        <dbReference type="EC" id="5.3.1.24"/>
    </reaction>
</comment>
<evidence type="ECO:0000259" key="11">
    <source>
        <dbReference type="Pfam" id="PF00697"/>
    </source>
</evidence>
<name>A0A2N5H7R3_9BACI</name>
<dbReference type="OrthoDB" id="9786954at2"/>
<dbReference type="PANTHER" id="PTHR42894">
    <property type="entry name" value="N-(5'-PHOSPHORIBOSYL)ANTHRANILATE ISOMERASE"/>
    <property type="match status" value="1"/>
</dbReference>
<evidence type="ECO:0000256" key="6">
    <source>
        <dbReference type="ARBA" id="ARBA00022605"/>
    </source>
</evidence>
<protein>
    <recommendedName>
        <fullName evidence="5 10">N-(5'-phosphoribosyl)anthranilate isomerase</fullName>
        <shortName evidence="10">PRAI</shortName>
        <ecNumber evidence="4 10">5.3.1.24</ecNumber>
    </recommendedName>
</protein>
<dbReference type="PANTHER" id="PTHR42894:SF1">
    <property type="entry name" value="N-(5'-PHOSPHORIBOSYL)ANTHRANILATE ISOMERASE"/>
    <property type="match status" value="1"/>
</dbReference>
<keyword evidence="8 10" id="KW-0057">Aromatic amino acid biosynthesis</keyword>
<organism evidence="12 13">
    <name type="scientific">Neobacillus cucumis</name>
    <dbReference type="NCBI Taxonomy" id="1740721"/>
    <lineage>
        <taxon>Bacteria</taxon>
        <taxon>Bacillati</taxon>
        <taxon>Bacillota</taxon>
        <taxon>Bacilli</taxon>
        <taxon>Bacillales</taxon>
        <taxon>Bacillaceae</taxon>
        <taxon>Neobacillus</taxon>
    </lineage>
</organism>
<evidence type="ECO:0000256" key="4">
    <source>
        <dbReference type="ARBA" id="ARBA00012572"/>
    </source>
</evidence>
<feature type="domain" description="N-(5'phosphoribosyl) anthranilate isomerase (PRAI)" evidence="11">
    <location>
        <begin position="5"/>
        <end position="198"/>
    </location>
</feature>
<evidence type="ECO:0000256" key="9">
    <source>
        <dbReference type="ARBA" id="ARBA00023235"/>
    </source>
</evidence>
<keyword evidence="13" id="KW-1185">Reference proteome</keyword>
<accession>A0A2N5H7R3</accession>
<dbReference type="SUPFAM" id="SSF51366">
    <property type="entry name" value="Ribulose-phoshate binding barrel"/>
    <property type="match status" value="1"/>
</dbReference>
<dbReference type="GO" id="GO:0004640">
    <property type="term" value="F:phosphoribosylanthranilate isomerase activity"/>
    <property type="evidence" value="ECO:0007669"/>
    <property type="project" value="UniProtKB-UniRule"/>
</dbReference>
<comment type="similarity">
    <text evidence="3 10">Belongs to the TrpF family.</text>
</comment>